<proteinExistence type="inferred from homology"/>
<organism evidence="3 4">
    <name type="scientific">Archangium gephyra</name>
    <dbReference type="NCBI Taxonomy" id="48"/>
    <lineage>
        <taxon>Bacteria</taxon>
        <taxon>Pseudomonadati</taxon>
        <taxon>Myxococcota</taxon>
        <taxon>Myxococcia</taxon>
        <taxon>Myxococcales</taxon>
        <taxon>Cystobacterineae</taxon>
        <taxon>Archangiaceae</taxon>
        <taxon>Archangium</taxon>
    </lineage>
</organism>
<dbReference type="EMBL" id="QFQP01000008">
    <property type="protein sequence ID" value="PZR14033.1"/>
    <property type="molecule type" value="Genomic_DNA"/>
</dbReference>
<evidence type="ECO:0000313" key="3">
    <source>
        <dbReference type="EMBL" id="PZR14033.1"/>
    </source>
</evidence>
<dbReference type="GO" id="GO:0016491">
    <property type="term" value="F:oxidoreductase activity"/>
    <property type="evidence" value="ECO:0007669"/>
    <property type="project" value="UniProtKB-KW"/>
</dbReference>
<comment type="caution">
    <text evidence="3">The sequence shown here is derived from an EMBL/GenBank/DDBJ whole genome shotgun (WGS) entry which is preliminary data.</text>
</comment>
<dbReference type="InterPro" id="IPR036291">
    <property type="entry name" value="NAD(P)-bd_dom_sf"/>
</dbReference>
<dbReference type="Pfam" id="PF13561">
    <property type="entry name" value="adh_short_C2"/>
    <property type="match status" value="1"/>
</dbReference>
<name>A0A2W5TL45_9BACT</name>
<dbReference type="PANTHER" id="PTHR43639:SF1">
    <property type="entry name" value="SHORT-CHAIN DEHYDROGENASE_REDUCTASE FAMILY PROTEIN"/>
    <property type="match status" value="1"/>
</dbReference>
<dbReference type="InterPro" id="IPR002347">
    <property type="entry name" value="SDR_fam"/>
</dbReference>
<sequence length="236" mass="24934">MPLALVTGAGVRVGRAIALALGRAGFDLVLHVNRSVDGAHEVAAELEKMGRAVRIERADLSTVEGPSALAAKVGAKLDVLVNSAATYAHEDFAKITVDDFDRMYAVIVRAPFLLTQALLPALKGGAVINITDMAVSHAYTATHFFSHYIAAKAALEQLTRSLALELGPDIRVNAVAPGPVAMAAETNDAQRRDILERVPMKREGSPDDVAEAVVFLARAPYITGQTIRVDGGLSVS</sequence>
<keyword evidence="2" id="KW-0560">Oxidoreductase</keyword>
<protein>
    <submittedName>
        <fullName evidence="3">Short-chain dehydrogenase</fullName>
    </submittedName>
</protein>
<dbReference type="Gene3D" id="3.40.50.720">
    <property type="entry name" value="NAD(P)-binding Rossmann-like Domain"/>
    <property type="match status" value="1"/>
</dbReference>
<reference evidence="3 4" key="1">
    <citation type="submission" date="2017-08" db="EMBL/GenBank/DDBJ databases">
        <title>Infants hospitalized years apart are colonized by the same room-sourced microbial strains.</title>
        <authorList>
            <person name="Brooks B."/>
            <person name="Olm M.R."/>
            <person name="Firek B.A."/>
            <person name="Baker R."/>
            <person name="Thomas B.C."/>
            <person name="Morowitz M.J."/>
            <person name="Banfield J.F."/>
        </authorList>
    </citation>
    <scope>NUCLEOTIDE SEQUENCE [LARGE SCALE GENOMIC DNA]</scope>
    <source>
        <strain evidence="3">S2_003_000_R2_14</strain>
    </source>
</reference>
<evidence type="ECO:0000256" key="2">
    <source>
        <dbReference type="ARBA" id="ARBA00023002"/>
    </source>
</evidence>
<evidence type="ECO:0000313" key="4">
    <source>
        <dbReference type="Proteomes" id="UP000249061"/>
    </source>
</evidence>
<dbReference type="SUPFAM" id="SSF51735">
    <property type="entry name" value="NAD(P)-binding Rossmann-fold domains"/>
    <property type="match status" value="1"/>
</dbReference>
<evidence type="ECO:0000256" key="1">
    <source>
        <dbReference type="ARBA" id="ARBA00006484"/>
    </source>
</evidence>
<accession>A0A2W5TL45</accession>
<dbReference type="AlphaFoldDB" id="A0A2W5TL45"/>
<dbReference type="PRINTS" id="PR00080">
    <property type="entry name" value="SDRFAMILY"/>
</dbReference>
<comment type="similarity">
    <text evidence="1">Belongs to the short-chain dehydrogenases/reductases (SDR) family.</text>
</comment>
<dbReference type="Proteomes" id="UP000249061">
    <property type="component" value="Unassembled WGS sequence"/>
</dbReference>
<dbReference type="PANTHER" id="PTHR43639">
    <property type="entry name" value="OXIDOREDUCTASE, SHORT-CHAIN DEHYDROGENASE/REDUCTASE FAMILY (AFU_ORTHOLOGUE AFUA_5G02870)"/>
    <property type="match status" value="1"/>
</dbReference>
<dbReference type="PRINTS" id="PR00081">
    <property type="entry name" value="GDHRDH"/>
</dbReference>
<gene>
    <name evidence="3" type="ORF">DI536_10940</name>
</gene>